<evidence type="ECO:0000259" key="10">
    <source>
        <dbReference type="Pfam" id="PF02803"/>
    </source>
</evidence>
<dbReference type="Pfam" id="PF02803">
    <property type="entry name" value="Thiolase_C"/>
    <property type="match status" value="1"/>
</dbReference>
<gene>
    <name evidence="11" type="ORF">CARG_08375</name>
</gene>
<feature type="active site" description="Proton acceptor" evidence="7">
    <location>
        <position position="372"/>
    </location>
</feature>
<dbReference type="GO" id="GO:0003985">
    <property type="term" value="F:acetyl-CoA C-acetyltransferase activity"/>
    <property type="evidence" value="ECO:0007669"/>
    <property type="project" value="UniProtKB-EC"/>
</dbReference>
<dbReference type="InterPro" id="IPR020613">
    <property type="entry name" value="Thiolase_CS"/>
</dbReference>
<dbReference type="CDD" id="cd00751">
    <property type="entry name" value="thiolase"/>
    <property type="match status" value="1"/>
</dbReference>
<dbReference type="InterPro" id="IPR020617">
    <property type="entry name" value="Thiolase_C"/>
</dbReference>
<keyword evidence="3 8" id="KW-0808">Transferase</keyword>
<dbReference type="EC" id="2.3.1.9" evidence="2"/>
<feature type="domain" description="Thiolase C-terminal" evidence="10">
    <location>
        <begin position="292"/>
        <end position="414"/>
    </location>
</feature>
<keyword evidence="12" id="KW-1185">Reference proteome</keyword>
<feature type="domain" description="Thiolase N-terminal" evidence="9">
    <location>
        <begin position="26"/>
        <end position="283"/>
    </location>
</feature>
<dbReference type="NCBIfam" id="TIGR01930">
    <property type="entry name" value="AcCoA-C-Actrans"/>
    <property type="match status" value="1"/>
</dbReference>
<evidence type="ECO:0000256" key="2">
    <source>
        <dbReference type="ARBA" id="ARBA00012705"/>
    </source>
</evidence>
<evidence type="ECO:0000259" key="9">
    <source>
        <dbReference type="Pfam" id="PF00108"/>
    </source>
</evidence>
<evidence type="ECO:0000256" key="3">
    <source>
        <dbReference type="ARBA" id="ARBA00022679"/>
    </source>
</evidence>
<dbReference type="InterPro" id="IPR020616">
    <property type="entry name" value="Thiolase_N"/>
</dbReference>
<accession>U3GZW3</accession>
<evidence type="ECO:0000313" key="12">
    <source>
        <dbReference type="Proteomes" id="UP000016943"/>
    </source>
</evidence>
<feature type="active site" description="Proton acceptor" evidence="7">
    <location>
        <position position="402"/>
    </location>
</feature>
<dbReference type="InterPro" id="IPR016039">
    <property type="entry name" value="Thiolase-like"/>
</dbReference>
<evidence type="ECO:0000313" key="11">
    <source>
        <dbReference type="EMBL" id="AGU15777.1"/>
    </source>
</evidence>
<name>U3GZW3_9CORY</name>
<dbReference type="AlphaFoldDB" id="U3GZW3"/>
<dbReference type="Pfam" id="PF00108">
    <property type="entry name" value="Thiolase_N"/>
    <property type="match status" value="1"/>
</dbReference>
<evidence type="ECO:0000256" key="6">
    <source>
        <dbReference type="ARBA" id="ARBA00040529"/>
    </source>
</evidence>
<dbReference type="SUPFAM" id="SSF53901">
    <property type="entry name" value="Thiolase-like"/>
    <property type="match status" value="2"/>
</dbReference>
<evidence type="ECO:0000256" key="8">
    <source>
        <dbReference type="RuleBase" id="RU003557"/>
    </source>
</evidence>
<dbReference type="PANTHER" id="PTHR18919">
    <property type="entry name" value="ACETYL-COA C-ACYLTRANSFERASE"/>
    <property type="match status" value="1"/>
</dbReference>
<dbReference type="PIRSF" id="PIRSF000429">
    <property type="entry name" value="Ac-CoA_Ac_transf"/>
    <property type="match status" value="1"/>
</dbReference>
<dbReference type="PROSITE" id="PS00737">
    <property type="entry name" value="THIOLASE_2"/>
    <property type="match status" value="1"/>
</dbReference>
<dbReference type="EMBL" id="CP006365">
    <property type="protein sequence ID" value="AGU15777.1"/>
    <property type="molecule type" value="Genomic_DNA"/>
</dbReference>
<dbReference type="PATRIC" id="fig|1348662.3.peg.1650"/>
<evidence type="ECO:0000256" key="5">
    <source>
        <dbReference type="ARBA" id="ARBA00030755"/>
    </source>
</evidence>
<keyword evidence="4 8" id="KW-0012">Acyltransferase</keyword>
<feature type="active site" description="Acyl-thioester intermediate" evidence="7">
    <location>
        <position position="110"/>
    </location>
</feature>
<comment type="similarity">
    <text evidence="1 8">Belongs to the thiolase-like superfamily. Thiolase family.</text>
</comment>
<dbReference type="HOGENOM" id="CLU_031026_0_1_11"/>
<dbReference type="PANTHER" id="PTHR18919:SF107">
    <property type="entry name" value="ACETYL-COA ACETYLTRANSFERASE, CYTOSOLIC"/>
    <property type="match status" value="1"/>
</dbReference>
<dbReference type="PROSITE" id="PS00098">
    <property type="entry name" value="THIOLASE_1"/>
    <property type="match status" value="1"/>
</dbReference>
<dbReference type="STRING" id="1348662.CARG_08375"/>
<dbReference type="Gene3D" id="3.40.47.10">
    <property type="match status" value="1"/>
</dbReference>
<sequence>MTPPQEHNSTPRDVIIVGAARTPRDVIIVGAARTPIGRLLGALSSVPATELGSTAIARALEQAHVDPTEVNAVIMGQVLQAGAGQNPTKQAALGAGIPRKAHTVTVNKVCLSGLTAIIDAARMLRLGDAEVVVAGGMESMSQAPHLLKGSRSGTKYGATQLADHMEVDGLSDAGTGISMGVLTEEYLDTYPVDASERDSCVVDSHNNAASGWERGVFDQEIAPVTVRGRKGDTIVERDEGIREGMTVEALQKLRPAFNPDGVLTAAHASQISDGAAAVVMCTRAYADEHGLQPLAVLRAHGQVAGPDASLQAQPGNAINQALSRQGWLAEDLDMIEINEAFADVVVHSGRMLGALGRGGVINPDGGAIAMGHPIGASGARLAVHAAHALNSGRATRAGIGLCGGGGQGEALLLEAP</sequence>
<protein>
    <recommendedName>
        <fullName evidence="6">Probable acetyl-CoA acetyltransferase</fullName>
        <ecNumber evidence="2">2.3.1.9</ecNumber>
    </recommendedName>
    <alternativeName>
        <fullName evidence="5">Acetoacetyl-CoA thiolase</fullName>
    </alternativeName>
</protein>
<dbReference type="KEGG" id="caz:CARG_08375"/>
<dbReference type="InterPro" id="IPR020615">
    <property type="entry name" value="Thiolase_acyl_enz_int_AS"/>
</dbReference>
<evidence type="ECO:0000256" key="7">
    <source>
        <dbReference type="PIRSR" id="PIRSR000429-1"/>
    </source>
</evidence>
<dbReference type="InterPro" id="IPR002155">
    <property type="entry name" value="Thiolase"/>
</dbReference>
<proteinExistence type="inferred from homology"/>
<dbReference type="eggNOG" id="COG0183">
    <property type="taxonomic scope" value="Bacteria"/>
</dbReference>
<organism evidence="11 12">
    <name type="scientific">Corynebacterium argentoratense DSM 44202</name>
    <dbReference type="NCBI Taxonomy" id="1348662"/>
    <lineage>
        <taxon>Bacteria</taxon>
        <taxon>Bacillati</taxon>
        <taxon>Actinomycetota</taxon>
        <taxon>Actinomycetes</taxon>
        <taxon>Mycobacteriales</taxon>
        <taxon>Corynebacteriaceae</taxon>
        <taxon>Corynebacterium</taxon>
    </lineage>
</organism>
<dbReference type="Proteomes" id="UP000016943">
    <property type="component" value="Chromosome"/>
</dbReference>
<evidence type="ECO:0000256" key="1">
    <source>
        <dbReference type="ARBA" id="ARBA00010982"/>
    </source>
</evidence>
<reference evidence="11 12" key="1">
    <citation type="journal article" date="2013" name="Genome Announc.">
        <title>Whole-Genome Sequence of the Clinical Strain Corynebacterium argentoratense DSM 44202, Isolated from a Human Throat Specimen.</title>
        <authorList>
            <person name="Bomholt C."/>
            <person name="Glaub A."/>
            <person name="Gravermann K."/>
            <person name="Albersmeier A."/>
            <person name="Brinkrolf K."/>
            <person name="Ruckert C."/>
            <person name="Tauch A."/>
        </authorList>
    </citation>
    <scope>NUCLEOTIDE SEQUENCE [LARGE SCALE GENOMIC DNA]</scope>
    <source>
        <strain evidence="11">DSM 44202</strain>
    </source>
</reference>
<evidence type="ECO:0000256" key="4">
    <source>
        <dbReference type="ARBA" id="ARBA00023315"/>
    </source>
</evidence>